<comment type="similarity">
    <text evidence="1">Belongs to the cyclophilin-type PPIase family.</text>
</comment>
<keyword evidence="5" id="KW-1185">Reference proteome</keyword>
<dbReference type="AlphaFoldDB" id="A0AAW1P056"/>
<dbReference type="GO" id="GO:0005737">
    <property type="term" value="C:cytoplasm"/>
    <property type="evidence" value="ECO:0007669"/>
    <property type="project" value="TreeGrafter"/>
</dbReference>
<evidence type="ECO:0000259" key="3">
    <source>
        <dbReference type="PROSITE" id="PS50072"/>
    </source>
</evidence>
<dbReference type="InterPro" id="IPR002130">
    <property type="entry name" value="Cyclophilin-type_PPIase_dom"/>
</dbReference>
<dbReference type="Pfam" id="PF00160">
    <property type="entry name" value="Pro_isomerase"/>
    <property type="match status" value="1"/>
</dbReference>
<comment type="caution">
    <text evidence="4">The sequence shown here is derived from an EMBL/GenBank/DDBJ whole genome shotgun (WGS) entry which is preliminary data.</text>
</comment>
<evidence type="ECO:0000313" key="4">
    <source>
        <dbReference type="EMBL" id="KAK9800751.1"/>
    </source>
</evidence>
<evidence type="ECO:0000256" key="1">
    <source>
        <dbReference type="ARBA" id="ARBA00007365"/>
    </source>
</evidence>
<dbReference type="PRINTS" id="PR00153">
    <property type="entry name" value="CSAPPISMRASE"/>
</dbReference>
<evidence type="ECO:0000313" key="5">
    <source>
        <dbReference type="Proteomes" id="UP001465755"/>
    </source>
</evidence>
<protein>
    <recommendedName>
        <fullName evidence="3">PPIase cyclophilin-type domain-containing protein</fullName>
    </recommendedName>
</protein>
<feature type="region of interest" description="Disordered" evidence="2">
    <location>
        <begin position="115"/>
        <end position="160"/>
    </location>
</feature>
<organism evidence="4 5">
    <name type="scientific">Symbiochloris irregularis</name>
    <dbReference type="NCBI Taxonomy" id="706552"/>
    <lineage>
        <taxon>Eukaryota</taxon>
        <taxon>Viridiplantae</taxon>
        <taxon>Chlorophyta</taxon>
        <taxon>core chlorophytes</taxon>
        <taxon>Trebouxiophyceae</taxon>
        <taxon>Trebouxiales</taxon>
        <taxon>Trebouxiaceae</taxon>
        <taxon>Symbiochloris</taxon>
    </lineage>
</organism>
<accession>A0AAW1P056</accession>
<dbReference type="PANTHER" id="PTHR11071">
    <property type="entry name" value="PEPTIDYL-PROLYL CIS-TRANS ISOMERASE"/>
    <property type="match status" value="1"/>
</dbReference>
<gene>
    <name evidence="4" type="ORF">WJX73_006168</name>
</gene>
<name>A0AAW1P056_9CHLO</name>
<dbReference type="SUPFAM" id="SSF50891">
    <property type="entry name" value="Cyclophilin-like"/>
    <property type="match status" value="1"/>
</dbReference>
<dbReference type="PROSITE" id="PS50072">
    <property type="entry name" value="CSA_PPIASE_2"/>
    <property type="match status" value="1"/>
</dbReference>
<dbReference type="Gene3D" id="2.40.100.10">
    <property type="entry name" value="Cyclophilin-like"/>
    <property type="match status" value="1"/>
</dbReference>
<evidence type="ECO:0000256" key="2">
    <source>
        <dbReference type="SAM" id="MobiDB-lite"/>
    </source>
</evidence>
<reference evidence="4 5" key="1">
    <citation type="journal article" date="2024" name="Nat. Commun.">
        <title>Phylogenomics reveals the evolutionary origins of lichenization in chlorophyte algae.</title>
        <authorList>
            <person name="Puginier C."/>
            <person name="Libourel C."/>
            <person name="Otte J."/>
            <person name="Skaloud P."/>
            <person name="Haon M."/>
            <person name="Grisel S."/>
            <person name="Petersen M."/>
            <person name="Berrin J.G."/>
            <person name="Delaux P.M."/>
            <person name="Dal Grande F."/>
            <person name="Keller J."/>
        </authorList>
    </citation>
    <scope>NUCLEOTIDE SEQUENCE [LARGE SCALE GENOMIC DNA]</scope>
    <source>
        <strain evidence="4 5">SAG 2036</strain>
    </source>
</reference>
<dbReference type="Pfam" id="PF05623">
    <property type="entry name" value="DUF789"/>
    <property type="match status" value="1"/>
</dbReference>
<feature type="domain" description="PPIase cyclophilin-type" evidence="3">
    <location>
        <begin position="348"/>
        <end position="515"/>
    </location>
</feature>
<dbReference type="InterPro" id="IPR008507">
    <property type="entry name" value="DUF789"/>
</dbReference>
<dbReference type="InterPro" id="IPR029000">
    <property type="entry name" value="Cyclophilin-like_dom_sf"/>
</dbReference>
<dbReference type="GO" id="GO:0016018">
    <property type="term" value="F:cyclosporin A binding"/>
    <property type="evidence" value="ECO:0007669"/>
    <property type="project" value="TreeGrafter"/>
</dbReference>
<dbReference type="GO" id="GO:0006457">
    <property type="term" value="P:protein folding"/>
    <property type="evidence" value="ECO:0007669"/>
    <property type="project" value="TreeGrafter"/>
</dbReference>
<dbReference type="EMBL" id="JALJOQ010000081">
    <property type="protein sequence ID" value="KAK9800751.1"/>
    <property type="molecule type" value="Genomic_DNA"/>
</dbReference>
<dbReference type="PANTHER" id="PTHR11071:SF561">
    <property type="entry name" value="PEPTIDYL-PROLYL CIS-TRANS ISOMERASE D-RELATED"/>
    <property type="match status" value="1"/>
</dbReference>
<feature type="compositionally biased region" description="Low complexity" evidence="2">
    <location>
        <begin position="120"/>
        <end position="136"/>
    </location>
</feature>
<proteinExistence type="inferred from homology"/>
<sequence length="518" mass="56548">MSRSGESSRASFNTFGLAHGVRKVSNQLAFLAHTSPAVPLHRDFATGQRYFFLDDLWTAFDEPSAFGCEIPLELQSDDGVCSAVTQCYVPYLSALQLFDCDRRCLHTRCCDDGSDEETSQESASSDAQSISSSSTGSDEEKFGSSTFRLGSRLPPPGARRRPLFEFQETAIPHMREPLTDRVHRLGMPSGLRSCDLHPHSWRAAGAHAVPDALTFLTPFGFLAHKAKGRTNASEVLWTELSSFGISRQPSSARRLAVQRQNGDRDAVVMGATEQAEFDGDFVAKHGWGTHQDTADDCKSAYAGSNWLSGAKYRLADIDAATARVAAVKAAEAQRLIALRSNASMPLVFLDVAIQGRKVGRMEFVLFSHEAPRSAENFRALCTGEKGVVPAGREGAGKPYHFKDAFFYRIIDQFIDQSGANTESVFGGQFKDDEEGLKLKHDRRGLLSMANMGPDTNTSHFSILMAPAPHLDTHYTIFGELVSGWEVAEQINALSRGRPDNTATADAGAQIVNSGQVQR</sequence>
<dbReference type="GO" id="GO:0003755">
    <property type="term" value="F:peptidyl-prolyl cis-trans isomerase activity"/>
    <property type="evidence" value="ECO:0007669"/>
    <property type="project" value="InterPro"/>
</dbReference>
<dbReference type="Proteomes" id="UP001465755">
    <property type="component" value="Unassembled WGS sequence"/>
</dbReference>